<reference evidence="4" key="1">
    <citation type="journal article" date="2019" name="Int. J. Syst. Evol. Microbiol.">
        <title>The Global Catalogue of Microorganisms (GCM) 10K type strain sequencing project: providing services to taxonomists for standard genome sequencing and annotation.</title>
        <authorList>
            <consortium name="The Broad Institute Genomics Platform"/>
            <consortium name="The Broad Institute Genome Sequencing Center for Infectious Disease"/>
            <person name="Wu L."/>
            <person name="Ma J."/>
        </authorList>
    </citation>
    <scope>NUCLEOTIDE SEQUENCE [LARGE SCALE GENOMIC DNA]</scope>
    <source>
        <strain evidence="4">IBRC-M 10703</strain>
    </source>
</reference>
<evidence type="ECO:0000259" key="1">
    <source>
        <dbReference type="PROSITE" id="PS50937"/>
    </source>
</evidence>
<dbReference type="SUPFAM" id="SSF47406">
    <property type="entry name" value="SinR repressor dimerisation domain-like"/>
    <property type="match status" value="1"/>
</dbReference>
<organism evidence="3 4">
    <name type="scientific">Oceanobacillus longus</name>
    <dbReference type="NCBI Taxonomy" id="930120"/>
    <lineage>
        <taxon>Bacteria</taxon>
        <taxon>Bacillati</taxon>
        <taxon>Bacillota</taxon>
        <taxon>Bacilli</taxon>
        <taxon>Bacillales</taxon>
        <taxon>Bacillaceae</taxon>
        <taxon>Oceanobacillus</taxon>
    </lineage>
</organism>
<feature type="domain" description="Sin" evidence="2">
    <location>
        <begin position="8"/>
        <end position="46"/>
    </location>
</feature>
<dbReference type="RefSeq" id="WP_379496367.1">
    <property type="nucleotide sequence ID" value="NZ_JBHSAO010000006.1"/>
</dbReference>
<dbReference type="InterPro" id="IPR000551">
    <property type="entry name" value="MerR-type_HTH_dom"/>
</dbReference>
<protein>
    <submittedName>
        <fullName evidence="3">Anti-repressor SinI family protein</fullName>
    </submittedName>
</protein>
<dbReference type="PROSITE" id="PS50937">
    <property type="entry name" value="HTH_MERR_2"/>
    <property type="match status" value="1"/>
</dbReference>
<dbReference type="InterPro" id="IPR010981">
    <property type="entry name" value="SinR/SinI_dimer_dom"/>
</dbReference>
<feature type="domain" description="HTH merR-type" evidence="1">
    <location>
        <begin position="20"/>
        <end position="44"/>
    </location>
</feature>
<evidence type="ECO:0000313" key="4">
    <source>
        <dbReference type="Proteomes" id="UP001595772"/>
    </source>
</evidence>
<sequence length="49" mass="5623">MNNGGWMVEKIIEKVAVDEEWVVLIKHAKKIGISMDEIRQFLNDTGHKA</sequence>
<evidence type="ECO:0000313" key="3">
    <source>
        <dbReference type="EMBL" id="MFC4023869.1"/>
    </source>
</evidence>
<dbReference type="Pfam" id="PF08671">
    <property type="entry name" value="SinI"/>
    <property type="match status" value="1"/>
</dbReference>
<keyword evidence="4" id="KW-1185">Reference proteome</keyword>
<accession>A0ABV8GVL6</accession>
<dbReference type="Proteomes" id="UP001595772">
    <property type="component" value="Unassembled WGS sequence"/>
</dbReference>
<gene>
    <name evidence="3" type="ORF">ACFOUV_08695</name>
</gene>
<dbReference type="EMBL" id="JBHSAO010000006">
    <property type="protein sequence ID" value="MFC4023869.1"/>
    <property type="molecule type" value="Genomic_DNA"/>
</dbReference>
<proteinExistence type="predicted"/>
<comment type="caution">
    <text evidence="3">The sequence shown here is derived from an EMBL/GenBank/DDBJ whole genome shotgun (WGS) entry which is preliminary data.</text>
</comment>
<evidence type="ECO:0000259" key="2">
    <source>
        <dbReference type="PROSITE" id="PS51500"/>
    </source>
</evidence>
<dbReference type="InterPro" id="IPR036281">
    <property type="entry name" value="SinR/SinI_dimer_dom_sf"/>
</dbReference>
<dbReference type="PROSITE" id="PS51500">
    <property type="entry name" value="SIN"/>
    <property type="match status" value="1"/>
</dbReference>
<name>A0ABV8GVL6_9BACI</name>